<dbReference type="Pfam" id="PF22751">
    <property type="entry name" value="DUF488-N3a"/>
    <property type="match status" value="1"/>
</dbReference>
<dbReference type="AlphaFoldDB" id="A0A9D2N2R5"/>
<accession>A0A9D2N2R5</accession>
<dbReference type="EMBL" id="DWWT01000070">
    <property type="protein sequence ID" value="HJC07069.1"/>
    <property type="molecule type" value="Genomic_DNA"/>
</dbReference>
<feature type="domain" description="DUF488" evidence="1">
    <location>
        <begin position="15"/>
        <end position="91"/>
    </location>
</feature>
<evidence type="ECO:0000313" key="2">
    <source>
        <dbReference type="EMBL" id="HJC07069.1"/>
    </source>
</evidence>
<reference evidence="2" key="1">
    <citation type="journal article" date="2021" name="PeerJ">
        <title>Extensive microbial diversity within the chicken gut microbiome revealed by metagenomics and culture.</title>
        <authorList>
            <person name="Gilroy R."/>
            <person name="Ravi A."/>
            <person name="Getino M."/>
            <person name="Pursley I."/>
            <person name="Horton D.L."/>
            <person name="Alikhan N.F."/>
            <person name="Baker D."/>
            <person name="Gharbi K."/>
            <person name="Hall N."/>
            <person name="Watson M."/>
            <person name="Adriaenssens E.M."/>
            <person name="Foster-Nyarko E."/>
            <person name="Jarju S."/>
            <person name="Secka A."/>
            <person name="Antonio M."/>
            <person name="Oren A."/>
            <person name="Chaudhuri R.R."/>
            <person name="La Ragione R."/>
            <person name="Hildebrand F."/>
            <person name="Pallen M.J."/>
        </authorList>
    </citation>
    <scope>NUCLEOTIDE SEQUENCE</scope>
    <source>
        <strain evidence="2">CHK180-15479</strain>
    </source>
</reference>
<name>A0A9D2N2R5_9FIRM</name>
<dbReference type="Proteomes" id="UP000823910">
    <property type="component" value="Unassembled WGS sequence"/>
</dbReference>
<comment type="caution">
    <text evidence="2">The sequence shown here is derived from an EMBL/GenBank/DDBJ whole genome shotgun (WGS) entry which is preliminary data.</text>
</comment>
<reference evidence="2" key="2">
    <citation type="submission" date="2021-04" db="EMBL/GenBank/DDBJ databases">
        <authorList>
            <person name="Gilroy R."/>
        </authorList>
    </citation>
    <scope>NUCLEOTIDE SEQUENCE</scope>
    <source>
        <strain evidence="2">CHK180-15479</strain>
    </source>
</reference>
<gene>
    <name evidence="2" type="ORF">H9704_13160</name>
</gene>
<protein>
    <submittedName>
        <fullName evidence="2">DUF488 domain-containing protein</fullName>
    </submittedName>
</protein>
<proteinExistence type="predicted"/>
<evidence type="ECO:0000259" key="1">
    <source>
        <dbReference type="Pfam" id="PF22751"/>
    </source>
</evidence>
<sequence>MYHWIHKKICGCQYVYCPEYAPTKELMDGYKKKQLPWDSYTQIYRRLMEERGSGQDFLSRFSGFQNVYLLCSEASAERCHRSLAAEIIAQRCGLAPASHL</sequence>
<organism evidence="2 3">
    <name type="scientific">Candidatus Enterocloster excrementipullorum</name>
    <dbReference type="NCBI Taxonomy" id="2838559"/>
    <lineage>
        <taxon>Bacteria</taxon>
        <taxon>Bacillati</taxon>
        <taxon>Bacillota</taxon>
        <taxon>Clostridia</taxon>
        <taxon>Lachnospirales</taxon>
        <taxon>Lachnospiraceae</taxon>
        <taxon>Enterocloster</taxon>
    </lineage>
</organism>
<dbReference type="InterPro" id="IPR054495">
    <property type="entry name" value="DUF488-N3a"/>
</dbReference>
<evidence type="ECO:0000313" key="3">
    <source>
        <dbReference type="Proteomes" id="UP000823910"/>
    </source>
</evidence>